<gene>
    <name evidence="1" type="ORF">CORMATOL_01222</name>
</gene>
<comment type="caution">
    <text evidence="1">The sequence shown here is derived from an EMBL/GenBank/DDBJ whole genome shotgun (WGS) entry which is preliminary data.</text>
</comment>
<sequence>MKFSRRDFSFADSAAVAAVADSLPFDEVLVDDVDVELVAEEDVDGSVDECGVSEVGCCAPRGTVASGYCGGFC</sequence>
<accession>C0E2L7</accession>
<reference evidence="1 2" key="1">
    <citation type="submission" date="2009-01" db="EMBL/GenBank/DDBJ databases">
        <authorList>
            <person name="Fulton L."/>
            <person name="Clifton S."/>
            <person name="Chinwalla A.T."/>
            <person name="Mitreva M."/>
            <person name="Sodergren E."/>
            <person name="Weinstock G."/>
            <person name="Clifton S."/>
            <person name="Dooling D.J."/>
            <person name="Fulton B."/>
            <person name="Minx P."/>
            <person name="Pepin K.H."/>
            <person name="Johnson M."/>
            <person name="Bhonagiri V."/>
            <person name="Nash W.E."/>
            <person name="Mardis E.R."/>
            <person name="Wilson R.K."/>
        </authorList>
    </citation>
    <scope>NUCLEOTIDE SEQUENCE [LARGE SCALE GENOMIC DNA]</scope>
    <source>
        <strain evidence="1 2">ATCC 33806</strain>
    </source>
</reference>
<dbReference type="HOGENOM" id="CLU_2698372_0_0_11"/>
<dbReference type="EMBL" id="ACEB01000020">
    <property type="protein sequence ID" value="EEG27152.1"/>
    <property type="molecule type" value="Genomic_DNA"/>
</dbReference>
<protein>
    <submittedName>
        <fullName evidence="1">Uncharacterized protein</fullName>
    </submittedName>
</protein>
<name>C0E2L7_9CORY</name>
<dbReference type="Proteomes" id="UP000006247">
    <property type="component" value="Unassembled WGS sequence"/>
</dbReference>
<dbReference type="AlphaFoldDB" id="C0E2L7"/>
<proteinExistence type="predicted"/>
<evidence type="ECO:0000313" key="2">
    <source>
        <dbReference type="Proteomes" id="UP000006247"/>
    </source>
</evidence>
<evidence type="ECO:0000313" key="1">
    <source>
        <dbReference type="EMBL" id="EEG27152.1"/>
    </source>
</evidence>
<organism evidence="1 2">
    <name type="scientific">Corynebacterium matruchotii ATCC 33806</name>
    <dbReference type="NCBI Taxonomy" id="566549"/>
    <lineage>
        <taxon>Bacteria</taxon>
        <taxon>Bacillati</taxon>
        <taxon>Actinomycetota</taxon>
        <taxon>Actinomycetes</taxon>
        <taxon>Mycobacteriales</taxon>
        <taxon>Corynebacteriaceae</taxon>
        <taxon>Corynebacterium</taxon>
    </lineage>
</organism>